<dbReference type="InterPro" id="IPR029063">
    <property type="entry name" value="SAM-dependent_MTases_sf"/>
</dbReference>
<dbReference type="Pfam" id="PF13489">
    <property type="entry name" value="Methyltransf_23"/>
    <property type="match status" value="1"/>
</dbReference>
<accession>A0A9W8ZWT0</accession>
<dbReference type="PANTHER" id="PTHR47473">
    <property type="entry name" value="BTA1P"/>
    <property type="match status" value="1"/>
</dbReference>
<keyword evidence="2" id="KW-1185">Reference proteome</keyword>
<evidence type="ECO:0008006" key="3">
    <source>
        <dbReference type="Google" id="ProtNLM"/>
    </source>
</evidence>
<gene>
    <name evidence="1" type="ORF">J3R30DRAFT_3305702</name>
</gene>
<dbReference type="AlphaFoldDB" id="A0A9W8ZWT0"/>
<sequence>MLTPLVFSFGSVSKSFSQIASYQAASVVVLATCLVLFVVTRLTPQLTFIWYCFVRPLTGAKDQKARLDKFYEGQADVYDATRRGLLRGRKTMLNLSAGHLRSLRANCPDKRLVWVDIGGGTGHNIELMDQFFPISSFDAIYLIDLCEPLLQVARKRFALKGWLNVHILCQDASDFVLPEWQESSDPKGNVGFVTLSYSLSMIPNFYTLLDRIDYVLSPQDGLLGVVDFYTAGKNASLHERAIGGESKECGWLSRWFWQIWFDFDNVHLSPARRSYLEYRFGTIKSYNGRNRFILPFIVRIPYYIWLGRPRAADISKTCHAFEIEGGNTIGNCSPASSFDVVSDIGSAIVPSLELGSPITEPQVEPNAVVVNITPPLSSFHYQVNKPWRLPYYEHPVHKEFRTFVYSFTWEDPYVDVKHLELAKHDSMFVITSAGDNALHYAIAANPRRIHCVDMNPCQGHLLELKLAAIQSLDYADFFALFGEGYHPNFRSLLDSKIASHLSSSAYQFWRINLDAFTTPSKPFYLHGYSGWALRLARLIFKIAGVGKDVERLCECETLDEQVQIWQQKLRPVLLNPIIVALMRNPVFCWNALGVPMNQRKMLLDEGHVYEYVGDTLDPLLSAYLLKTENYFYLLCLLGRYTHASCPAYLTRSGFEILKANEGNALNSFRLHTDSIYKQAPKHLNSFCVVTHLIPLLHSVLRGLNSWSLTRVLIMDHLDWFTSNSKGVDEEVAQLARVIAPDGLVFWRSAAKHPWYNKIFERSGFCVEAVAIRKGSGEALDKVNMYASFWKATKL</sequence>
<dbReference type="OrthoDB" id="10253390at2759"/>
<dbReference type="Proteomes" id="UP001150266">
    <property type="component" value="Unassembled WGS sequence"/>
</dbReference>
<dbReference type="SUPFAM" id="SSF53335">
    <property type="entry name" value="S-adenosyl-L-methionine-dependent methyltransferases"/>
    <property type="match status" value="1"/>
</dbReference>
<dbReference type="EMBL" id="JAOTPV010000037">
    <property type="protein sequence ID" value="KAJ4468170.1"/>
    <property type="molecule type" value="Genomic_DNA"/>
</dbReference>
<evidence type="ECO:0000313" key="2">
    <source>
        <dbReference type="Proteomes" id="UP001150266"/>
    </source>
</evidence>
<organism evidence="1 2">
    <name type="scientific">Lentinula aciculospora</name>
    <dbReference type="NCBI Taxonomy" id="153920"/>
    <lineage>
        <taxon>Eukaryota</taxon>
        <taxon>Fungi</taxon>
        <taxon>Dikarya</taxon>
        <taxon>Basidiomycota</taxon>
        <taxon>Agaricomycotina</taxon>
        <taxon>Agaricomycetes</taxon>
        <taxon>Agaricomycetidae</taxon>
        <taxon>Agaricales</taxon>
        <taxon>Marasmiineae</taxon>
        <taxon>Omphalotaceae</taxon>
        <taxon>Lentinula</taxon>
    </lineage>
</organism>
<dbReference type="Gene3D" id="3.40.50.150">
    <property type="entry name" value="Vaccinia Virus protein VP39"/>
    <property type="match status" value="1"/>
</dbReference>
<name>A0A9W8ZWT0_9AGAR</name>
<proteinExistence type="predicted"/>
<evidence type="ECO:0000313" key="1">
    <source>
        <dbReference type="EMBL" id="KAJ4468170.1"/>
    </source>
</evidence>
<reference evidence="1" key="1">
    <citation type="submission" date="2022-08" db="EMBL/GenBank/DDBJ databases">
        <title>A Global Phylogenomic Analysis of the Shiitake Genus Lentinula.</title>
        <authorList>
            <consortium name="DOE Joint Genome Institute"/>
            <person name="Sierra-Patev S."/>
            <person name="Min B."/>
            <person name="Naranjo-Ortiz M."/>
            <person name="Looney B."/>
            <person name="Konkel Z."/>
            <person name="Slot J.C."/>
            <person name="Sakamoto Y."/>
            <person name="Steenwyk J.L."/>
            <person name="Rokas A."/>
            <person name="Carro J."/>
            <person name="Camarero S."/>
            <person name="Ferreira P."/>
            <person name="Molpeceres G."/>
            <person name="Ruiz-Duenas F.J."/>
            <person name="Serrano A."/>
            <person name="Henrissat B."/>
            <person name="Drula E."/>
            <person name="Hughes K.W."/>
            <person name="Mata J.L."/>
            <person name="Ishikawa N.K."/>
            <person name="Vargas-Isla R."/>
            <person name="Ushijima S."/>
            <person name="Smith C.A."/>
            <person name="Ahrendt S."/>
            <person name="Andreopoulos W."/>
            <person name="He G."/>
            <person name="Labutti K."/>
            <person name="Lipzen A."/>
            <person name="Ng V."/>
            <person name="Riley R."/>
            <person name="Sandor L."/>
            <person name="Barry K."/>
            <person name="Martinez A.T."/>
            <person name="Xiao Y."/>
            <person name="Gibbons J.G."/>
            <person name="Terashima K."/>
            <person name="Grigoriev I.V."/>
            <person name="Hibbett D.S."/>
        </authorList>
    </citation>
    <scope>NUCLEOTIDE SEQUENCE</scope>
    <source>
        <strain evidence="1">JLM2183</strain>
    </source>
</reference>
<protein>
    <recommendedName>
        <fullName evidence="3">Betaine lipid synthase</fullName>
    </recommendedName>
</protein>
<dbReference type="InterPro" id="IPR021829">
    <property type="entry name" value="DUF3419"/>
</dbReference>
<dbReference type="CDD" id="cd02440">
    <property type="entry name" value="AdoMet_MTases"/>
    <property type="match status" value="1"/>
</dbReference>
<dbReference type="Pfam" id="PF11899">
    <property type="entry name" value="DUF3419"/>
    <property type="match status" value="1"/>
</dbReference>
<dbReference type="PANTHER" id="PTHR47473:SF1">
    <property type="entry name" value="METHYLTRANSFERASE DOMAIN-CONTAINING PROTEIN"/>
    <property type="match status" value="1"/>
</dbReference>
<comment type="caution">
    <text evidence="1">The sequence shown here is derived from an EMBL/GenBank/DDBJ whole genome shotgun (WGS) entry which is preliminary data.</text>
</comment>